<evidence type="ECO:0000313" key="10">
    <source>
        <dbReference type="EMBL" id="MBE8718078.1"/>
    </source>
</evidence>
<feature type="transmembrane region" description="Helical" evidence="7">
    <location>
        <begin position="435"/>
        <end position="456"/>
    </location>
</feature>
<feature type="domain" description="ABC3 transporter permease C-terminal" evidence="8">
    <location>
        <begin position="682"/>
        <end position="789"/>
    </location>
</feature>
<comment type="similarity">
    <text evidence="6">Belongs to the ABC-4 integral membrane protein family.</text>
</comment>
<evidence type="ECO:0000256" key="4">
    <source>
        <dbReference type="ARBA" id="ARBA00022989"/>
    </source>
</evidence>
<dbReference type="PANTHER" id="PTHR30572:SF4">
    <property type="entry name" value="ABC TRANSPORTER PERMEASE YTRF"/>
    <property type="match status" value="1"/>
</dbReference>
<feature type="transmembrane region" description="Helical" evidence="7">
    <location>
        <begin position="344"/>
        <end position="369"/>
    </location>
</feature>
<evidence type="ECO:0000256" key="6">
    <source>
        <dbReference type="ARBA" id="ARBA00038076"/>
    </source>
</evidence>
<evidence type="ECO:0000313" key="11">
    <source>
        <dbReference type="Proteomes" id="UP000652567"/>
    </source>
</evidence>
<dbReference type="InterPro" id="IPR003838">
    <property type="entry name" value="ABC3_permease_C"/>
</dbReference>
<evidence type="ECO:0000256" key="3">
    <source>
        <dbReference type="ARBA" id="ARBA00022692"/>
    </source>
</evidence>
<feature type="transmembrane region" description="Helical" evidence="7">
    <location>
        <begin position="381"/>
        <end position="403"/>
    </location>
</feature>
<comment type="subcellular location">
    <subcellularLocation>
        <location evidence="1">Cell membrane</location>
        <topology evidence="1">Multi-pass membrane protein</topology>
    </subcellularLocation>
</comment>
<feature type="domain" description="MacB-like periplasmic core" evidence="9">
    <location>
        <begin position="500"/>
        <end position="638"/>
    </location>
</feature>
<dbReference type="EMBL" id="PRDL01000001">
    <property type="protein sequence ID" value="MBE8718078.1"/>
    <property type="molecule type" value="Genomic_DNA"/>
</dbReference>
<feature type="transmembrane region" description="Helical" evidence="7">
    <location>
        <begin position="671"/>
        <end position="699"/>
    </location>
</feature>
<feature type="domain" description="ABC3 transporter permease C-terminal" evidence="8">
    <location>
        <begin position="297"/>
        <end position="412"/>
    </location>
</feature>
<keyword evidence="11" id="KW-1185">Reference proteome</keyword>
<name>A0A928YWC8_9GAMM</name>
<evidence type="ECO:0000259" key="9">
    <source>
        <dbReference type="Pfam" id="PF12704"/>
    </source>
</evidence>
<evidence type="ECO:0000256" key="7">
    <source>
        <dbReference type="SAM" id="Phobius"/>
    </source>
</evidence>
<dbReference type="AlphaFoldDB" id="A0A928YWC8"/>
<evidence type="ECO:0000256" key="5">
    <source>
        <dbReference type="ARBA" id="ARBA00023136"/>
    </source>
</evidence>
<dbReference type="Pfam" id="PF12704">
    <property type="entry name" value="MacB_PCD"/>
    <property type="match status" value="2"/>
</dbReference>
<feature type="transmembrane region" description="Helical" evidence="7">
    <location>
        <begin position="289"/>
        <end position="312"/>
    </location>
</feature>
<evidence type="ECO:0000256" key="2">
    <source>
        <dbReference type="ARBA" id="ARBA00022475"/>
    </source>
</evidence>
<keyword evidence="3 7" id="KW-0812">Transmembrane</keyword>
<feature type="transmembrane region" description="Helical" evidence="7">
    <location>
        <begin position="766"/>
        <end position="788"/>
    </location>
</feature>
<sequence>MTISRYAIRQSLLESGKRPGFVISVIVTMGLTMGALIAVLTLGYLVLFKPLPYPEQEKLVALDYDIYNSEGNLLSSSFIYPAAESLYTDHCDIAFTQCTLLFYDREVLASDASQRTAATAYVTPEWFNFLASKMALGRALSPEEGFADDRPVAVVSYRAWQDLFDGRDDILQQSVRIAGTNFQIVGVVSSDFIEPTLNGNNALTDIWMPWFFNGSSFRDDWSNNDFRIRFLGKLKPGVNAAQAASLLSNFSEQDFFANVNSLPRFADWSMSITVTSLKDVISSDTNKTIYLLVAGVAGLLIIAVANITNLFMARTAEKYRQLAIRAALGARKAHLRSEIFLETFLLLLVAALFALGIAHSSFIVMQVYFAELLPRLNELGLNYISVSAALVLIGLLTVIFVYVCSSLIDYKRLNNALQASGKGTGATVSKRARNWLIASQVAVAAVLTFSNVVLFGNAIERIERPMGFNTEKMVNLQLDLIDDLPDPVPVLLEFERKLLQLPEIEAITFGSSPLISDFSWNIVDSQSNQQFSPMGMRIDHRYFDLLDIPLIAGDAFSREQLVPDSDVVIVNKTFARMLSPDLDVIGRTLNAMDRTFVIIGIVEDIYKPGSDSAVGRIYAPADRARFWMLLQLKANQKITNKQLVDVLKEVDGRMVVSTLDILSETKARLLFAHYATAVTTAVLAVLTILLAGVGLYGVLSYSTQMRAAEIAVRRAIGARHNALVLDIFKDYSGAFSSGATAGIIFLVVLISLLWSVLSEFMNWQLLWGAIATVVLVGSTAALATYLPLRPMLLRPVSYGLRGKD</sequence>
<gene>
    <name evidence="10" type="ORF">C4F51_12865</name>
</gene>
<dbReference type="Proteomes" id="UP000652567">
    <property type="component" value="Unassembled WGS sequence"/>
</dbReference>
<dbReference type="GO" id="GO:0022857">
    <property type="term" value="F:transmembrane transporter activity"/>
    <property type="evidence" value="ECO:0007669"/>
    <property type="project" value="TreeGrafter"/>
</dbReference>
<keyword evidence="4 7" id="KW-1133">Transmembrane helix</keyword>
<organism evidence="10 11">
    <name type="scientific">Cellvibrio polysaccharolyticus</name>
    <dbReference type="NCBI Taxonomy" id="2082724"/>
    <lineage>
        <taxon>Bacteria</taxon>
        <taxon>Pseudomonadati</taxon>
        <taxon>Pseudomonadota</taxon>
        <taxon>Gammaproteobacteria</taxon>
        <taxon>Cellvibrionales</taxon>
        <taxon>Cellvibrionaceae</taxon>
        <taxon>Cellvibrio</taxon>
    </lineage>
</organism>
<feature type="transmembrane region" description="Helical" evidence="7">
    <location>
        <begin position="734"/>
        <end position="754"/>
    </location>
</feature>
<feature type="domain" description="MacB-like periplasmic core" evidence="9">
    <location>
        <begin position="114"/>
        <end position="247"/>
    </location>
</feature>
<dbReference type="InterPro" id="IPR050250">
    <property type="entry name" value="Macrolide_Exporter_MacB"/>
</dbReference>
<evidence type="ECO:0000256" key="1">
    <source>
        <dbReference type="ARBA" id="ARBA00004651"/>
    </source>
</evidence>
<evidence type="ECO:0000259" key="8">
    <source>
        <dbReference type="Pfam" id="PF02687"/>
    </source>
</evidence>
<dbReference type="RefSeq" id="WP_193910358.1">
    <property type="nucleotide sequence ID" value="NZ_PRDL01000001.1"/>
</dbReference>
<protein>
    <recommendedName>
        <fullName evidence="12">Duplicated orphan permease</fullName>
    </recommendedName>
</protein>
<dbReference type="InterPro" id="IPR025857">
    <property type="entry name" value="MacB_PCD"/>
</dbReference>
<feature type="transmembrane region" description="Helical" evidence="7">
    <location>
        <begin position="21"/>
        <end position="47"/>
    </location>
</feature>
<dbReference type="GO" id="GO:0005886">
    <property type="term" value="C:plasma membrane"/>
    <property type="evidence" value="ECO:0007669"/>
    <property type="project" value="UniProtKB-SubCell"/>
</dbReference>
<keyword evidence="2" id="KW-1003">Cell membrane</keyword>
<keyword evidence="5 7" id="KW-0472">Membrane</keyword>
<reference evidence="10" key="1">
    <citation type="submission" date="2018-07" db="EMBL/GenBank/DDBJ databases">
        <title>Genome assembly of strain Ka43.</title>
        <authorList>
            <person name="Kukolya J."/>
            <person name="Nagy I."/>
            <person name="Horvath B."/>
            <person name="Toth A."/>
        </authorList>
    </citation>
    <scope>NUCLEOTIDE SEQUENCE</scope>
    <source>
        <strain evidence="10">KB43</strain>
    </source>
</reference>
<proteinExistence type="inferred from homology"/>
<dbReference type="Pfam" id="PF02687">
    <property type="entry name" value="FtsX"/>
    <property type="match status" value="2"/>
</dbReference>
<dbReference type="PANTHER" id="PTHR30572">
    <property type="entry name" value="MEMBRANE COMPONENT OF TRANSPORTER-RELATED"/>
    <property type="match status" value="1"/>
</dbReference>
<evidence type="ECO:0008006" key="12">
    <source>
        <dbReference type="Google" id="ProtNLM"/>
    </source>
</evidence>
<comment type="caution">
    <text evidence="10">The sequence shown here is derived from an EMBL/GenBank/DDBJ whole genome shotgun (WGS) entry which is preliminary data.</text>
</comment>
<accession>A0A928YWC8</accession>